<reference evidence="1 2" key="1">
    <citation type="journal article" date="2015" name="Fungal Genet. Biol.">
        <title>Evolution of novel wood decay mechanisms in Agaricales revealed by the genome sequences of Fistulina hepatica and Cylindrobasidium torrendii.</title>
        <authorList>
            <person name="Floudas D."/>
            <person name="Held B.W."/>
            <person name="Riley R."/>
            <person name="Nagy L.G."/>
            <person name="Koehler G."/>
            <person name="Ransdell A.S."/>
            <person name="Younus H."/>
            <person name="Chow J."/>
            <person name="Chiniquy J."/>
            <person name="Lipzen A."/>
            <person name="Tritt A."/>
            <person name="Sun H."/>
            <person name="Haridas S."/>
            <person name="LaButti K."/>
            <person name="Ohm R.A."/>
            <person name="Kues U."/>
            <person name="Blanchette R.A."/>
            <person name="Grigoriev I.V."/>
            <person name="Minto R.E."/>
            <person name="Hibbett D.S."/>
        </authorList>
    </citation>
    <scope>NUCLEOTIDE SEQUENCE [LARGE SCALE GENOMIC DNA]</scope>
    <source>
        <strain evidence="1 2">FP15055 ss-10</strain>
    </source>
</reference>
<dbReference type="AlphaFoldDB" id="A0A0D7B3M8"/>
<proteinExistence type="predicted"/>
<sequence length="379" mass="42176">MSLSCGRASSCFHRYMDLAVELRQEISMYAVHALLDDLRVQLECGRIHGTLSAAIYKYAGALELNVIRRVLLSSVVFAEDHHLRMFLRDVPVYNGIASAVVVLNIDVKTMRGGLNWKDFLVARRYMRRLDELAFSGVIIPDNKSMRTVVAGLQHLSLIYCTLGYQELAAALDGVPSFNARDNTITGTVNHVHQLLSQDFQHIELAAMSSQESFAYSLILSRVNRTQHLSLRGIRSGWSLGGNWDSVESCACLYGLPLRMNIHPRMKTLLFALSIVSLNALVPFLKPICRADIMLTIDVPIGSSLGGLPAFWEALDKCETENVRVVFNLDGRDHVDFVADHFSGLYNMLAESNVVGGNTLCAHAIISVVRLEGLDFYRSE</sequence>
<dbReference type="Proteomes" id="UP000054007">
    <property type="component" value="Unassembled WGS sequence"/>
</dbReference>
<name>A0A0D7B3M8_9AGAR</name>
<organism evidence="1 2">
    <name type="scientific">Cylindrobasidium torrendii FP15055 ss-10</name>
    <dbReference type="NCBI Taxonomy" id="1314674"/>
    <lineage>
        <taxon>Eukaryota</taxon>
        <taxon>Fungi</taxon>
        <taxon>Dikarya</taxon>
        <taxon>Basidiomycota</taxon>
        <taxon>Agaricomycotina</taxon>
        <taxon>Agaricomycetes</taxon>
        <taxon>Agaricomycetidae</taxon>
        <taxon>Agaricales</taxon>
        <taxon>Marasmiineae</taxon>
        <taxon>Physalacriaceae</taxon>
        <taxon>Cylindrobasidium</taxon>
    </lineage>
</organism>
<keyword evidence="2" id="KW-1185">Reference proteome</keyword>
<dbReference type="EMBL" id="KN880604">
    <property type="protein sequence ID" value="KIY65107.1"/>
    <property type="molecule type" value="Genomic_DNA"/>
</dbReference>
<evidence type="ECO:0000313" key="1">
    <source>
        <dbReference type="EMBL" id="KIY65107.1"/>
    </source>
</evidence>
<evidence type="ECO:0000313" key="2">
    <source>
        <dbReference type="Proteomes" id="UP000054007"/>
    </source>
</evidence>
<protein>
    <submittedName>
        <fullName evidence="1">Uncharacterized protein</fullName>
    </submittedName>
</protein>
<accession>A0A0D7B3M8</accession>
<gene>
    <name evidence="1" type="ORF">CYLTODRAFT_456605</name>
</gene>